<name>A0A0D7B5G8_9AGAR</name>
<gene>
    <name evidence="2" type="ORF">CYLTODRAFT_61699</name>
</gene>
<proteinExistence type="predicted"/>
<feature type="transmembrane region" description="Helical" evidence="1">
    <location>
        <begin position="12"/>
        <end position="30"/>
    </location>
</feature>
<keyword evidence="1" id="KW-1133">Transmembrane helix</keyword>
<evidence type="ECO:0000313" key="3">
    <source>
        <dbReference type="Proteomes" id="UP000054007"/>
    </source>
</evidence>
<dbReference type="AlphaFoldDB" id="A0A0D7B5G8"/>
<protein>
    <submittedName>
        <fullName evidence="2">Uncharacterized protein</fullName>
    </submittedName>
</protein>
<keyword evidence="1" id="KW-0472">Membrane</keyword>
<keyword evidence="3" id="KW-1185">Reference proteome</keyword>
<evidence type="ECO:0000313" key="2">
    <source>
        <dbReference type="EMBL" id="KIY65460.1"/>
    </source>
</evidence>
<sequence>MSNIMPGSPLGFCIAAGATEITSLLLYALIHKEWPVKGSVLAVFVCRDLSSGASGHLWNHLPHAVARCTELRLPVTLVPLPMSTKALLQMDKAGFVKDEITDVFALVVCRNLSLFHICAYILNVYRNYIMMVLEALRAQWTLLFNRS</sequence>
<reference evidence="2 3" key="1">
    <citation type="journal article" date="2015" name="Fungal Genet. Biol.">
        <title>Evolution of novel wood decay mechanisms in Agaricales revealed by the genome sequences of Fistulina hepatica and Cylindrobasidium torrendii.</title>
        <authorList>
            <person name="Floudas D."/>
            <person name="Held B.W."/>
            <person name="Riley R."/>
            <person name="Nagy L.G."/>
            <person name="Koehler G."/>
            <person name="Ransdell A.S."/>
            <person name="Younus H."/>
            <person name="Chow J."/>
            <person name="Chiniquy J."/>
            <person name="Lipzen A."/>
            <person name="Tritt A."/>
            <person name="Sun H."/>
            <person name="Haridas S."/>
            <person name="LaButti K."/>
            <person name="Ohm R.A."/>
            <person name="Kues U."/>
            <person name="Blanchette R.A."/>
            <person name="Grigoriev I.V."/>
            <person name="Minto R.E."/>
            <person name="Hibbett D.S."/>
        </authorList>
    </citation>
    <scope>NUCLEOTIDE SEQUENCE [LARGE SCALE GENOMIC DNA]</scope>
    <source>
        <strain evidence="2 3">FP15055 ss-10</strain>
    </source>
</reference>
<organism evidence="2 3">
    <name type="scientific">Cylindrobasidium torrendii FP15055 ss-10</name>
    <dbReference type="NCBI Taxonomy" id="1314674"/>
    <lineage>
        <taxon>Eukaryota</taxon>
        <taxon>Fungi</taxon>
        <taxon>Dikarya</taxon>
        <taxon>Basidiomycota</taxon>
        <taxon>Agaricomycotina</taxon>
        <taxon>Agaricomycetes</taxon>
        <taxon>Agaricomycetidae</taxon>
        <taxon>Agaricales</taxon>
        <taxon>Marasmiineae</taxon>
        <taxon>Physalacriaceae</taxon>
        <taxon>Cylindrobasidium</taxon>
    </lineage>
</organism>
<dbReference type="Proteomes" id="UP000054007">
    <property type="component" value="Unassembled WGS sequence"/>
</dbReference>
<feature type="transmembrane region" description="Helical" evidence="1">
    <location>
        <begin position="103"/>
        <end position="122"/>
    </location>
</feature>
<evidence type="ECO:0000256" key="1">
    <source>
        <dbReference type="SAM" id="Phobius"/>
    </source>
</evidence>
<accession>A0A0D7B5G8</accession>
<keyword evidence="1" id="KW-0812">Transmembrane</keyword>
<dbReference type="EMBL" id="KN880589">
    <property type="protein sequence ID" value="KIY65460.1"/>
    <property type="molecule type" value="Genomic_DNA"/>
</dbReference>